<accession>B3PSL6</accession>
<dbReference type="KEGG" id="rec:RHECIAT_CH0002763"/>
<proteinExistence type="predicted"/>
<dbReference type="HOGENOM" id="CLU_136212_0_0_5"/>
<reference evidence="1 2" key="1">
    <citation type="submission" date="2008-04" db="EMBL/GenBank/DDBJ databases">
        <title>Genome diversity and DNA divergence of Rhizobium etli.</title>
        <authorList>
            <person name="Gonzalez V."/>
            <person name="Acosta J.L."/>
            <person name="Santamaria R.I."/>
            <person name="Bustos P."/>
            <person name="Hernandez-Gonzalez I.L."/>
            <person name="Fernandez J.L."/>
            <person name="Diaz R."/>
            <person name="Flores M."/>
            <person name="Mora J."/>
            <person name="Palacios R."/>
            <person name="Davila G."/>
        </authorList>
    </citation>
    <scope>NUCLEOTIDE SEQUENCE [LARGE SCALE GENOMIC DNA]</scope>
    <source>
        <strain evidence="1 2">CIAT 652</strain>
    </source>
</reference>
<dbReference type="AlphaFoldDB" id="B3PSL6"/>
<evidence type="ECO:0000313" key="2">
    <source>
        <dbReference type="Proteomes" id="UP000008817"/>
    </source>
</evidence>
<sequence length="153" mass="16736">MSGSSRNVLKCSRVRTRSSRRSFHRDVMKLLVPDRLSTTKRNKELQMSGEAENHAKTAIVPVQNASLAEQVATTTVLEDMQKASLQPLQAPPAPAAALFSWDLDPREMLKLTSEVMTLPMVFWSTGLSLAYSLWLSSLPPAGGTTDPIGQRAA</sequence>
<dbReference type="EMBL" id="CP001074">
    <property type="protein sequence ID" value="ACE91714.1"/>
    <property type="molecule type" value="Genomic_DNA"/>
</dbReference>
<dbReference type="Proteomes" id="UP000008817">
    <property type="component" value="Chromosome"/>
</dbReference>
<protein>
    <submittedName>
        <fullName evidence="1">Hypothetical conserved protein</fullName>
    </submittedName>
</protein>
<name>B3PSL6_RHIE6</name>
<evidence type="ECO:0000313" key="1">
    <source>
        <dbReference type="EMBL" id="ACE91714.1"/>
    </source>
</evidence>
<gene>
    <name evidence="1" type="ordered locus">RHECIAT_CH0002763</name>
</gene>
<organism evidence="1 2">
    <name type="scientific">Rhizobium etli (strain CIAT 652)</name>
    <dbReference type="NCBI Taxonomy" id="491916"/>
    <lineage>
        <taxon>Bacteria</taxon>
        <taxon>Pseudomonadati</taxon>
        <taxon>Pseudomonadota</taxon>
        <taxon>Alphaproteobacteria</taxon>
        <taxon>Hyphomicrobiales</taxon>
        <taxon>Rhizobiaceae</taxon>
        <taxon>Rhizobium/Agrobacterium group</taxon>
        <taxon>Rhizobium</taxon>
    </lineage>
</organism>